<organism evidence="2 3">
    <name type="scientific">Penicillium hordei</name>
    <dbReference type="NCBI Taxonomy" id="40994"/>
    <lineage>
        <taxon>Eukaryota</taxon>
        <taxon>Fungi</taxon>
        <taxon>Dikarya</taxon>
        <taxon>Ascomycota</taxon>
        <taxon>Pezizomycotina</taxon>
        <taxon>Eurotiomycetes</taxon>
        <taxon>Eurotiomycetidae</taxon>
        <taxon>Eurotiales</taxon>
        <taxon>Aspergillaceae</taxon>
        <taxon>Penicillium</taxon>
    </lineage>
</organism>
<accession>A0AAD6GWW0</accession>
<name>A0AAD6GWW0_9EURO</name>
<proteinExistence type="predicted"/>
<dbReference type="GO" id="GO:0008168">
    <property type="term" value="F:methyltransferase activity"/>
    <property type="evidence" value="ECO:0007669"/>
    <property type="project" value="TreeGrafter"/>
</dbReference>
<evidence type="ECO:0008006" key="4">
    <source>
        <dbReference type="Google" id="ProtNLM"/>
    </source>
</evidence>
<dbReference type="GeneID" id="81590400"/>
<sequence length="348" mass="39618">MSSSPHTPSALSDRPSEPRSITPVDAEAPVPIVIDNFSDESVEFSDDLSDLTSLSESMLEFEYENGRRYCSTGSGNYMMPNDEEEQDRMDITHHIWLMLLGGKLHNAPITSPQNILDLGTGTGIWSLDIAEKFPNAHVIGNDISPIQPSWVAPNIEFIVEDFESEWYYEKNHFDFIHGRCLAGCVADWPRFISRIFDHVKPGGYFESHESAVWARSDDDSLKEESAIMEWQKAVNFAGEKLGRELNIYHKLKDWMINAGFEDVRLSVYALPFSPWPRDPHLKTIGKYQAVQLQQAIDSYSLRLYTQVLGWGLDVAKIHNAIVKQELRDKKLHAYVQTVAVYGRKPLQL</sequence>
<dbReference type="AlphaFoldDB" id="A0AAD6GWW0"/>
<dbReference type="PANTHER" id="PTHR43591:SF10">
    <property type="entry name" value="ABC TRANSMEMBRANE TYPE-1 DOMAIN-CONTAINING PROTEIN-RELATED"/>
    <property type="match status" value="1"/>
</dbReference>
<dbReference type="EMBL" id="JAQJAE010000005">
    <property type="protein sequence ID" value="KAJ5592200.1"/>
    <property type="molecule type" value="Genomic_DNA"/>
</dbReference>
<gene>
    <name evidence="2" type="ORF">N7537_009104</name>
</gene>
<dbReference type="InterPro" id="IPR029063">
    <property type="entry name" value="SAM-dependent_MTases_sf"/>
</dbReference>
<evidence type="ECO:0000256" key="1">
    <source>
        <dbReference type="SAM" id="MobiDB-lite"/>
    </source>
</evidence>
<evidence type="ECO:0000313" key="2">
    <source>
        <dbReference type="EMBL" id="KAJ5592200.1"/>
    </source>
</evidence>
<reference evidence="2" key="2">
    <citation type="submission" date="2023-01" db="EMBL/GenBank/DDBJ databases">
        <authorList>
            <person name="Petersen C."/>
        </authorList>
    </citation>
    <scope>NUCLEOTIDE SEQUENCE</scope>
    <source>
        <strain evidence="2">IBT 12815</strain>
    </source>
</reference>
<protein>
    <recommendedName>
        <fullName evidence="4">S-adenosyl-L-methionine-dependent methyltransferase</fullName>
    </recommendedName>
</protein>
<dbReference type="Gene3D" id="3.40.50.150">
    <property type="entry name" value="Vaccinia Virus protein VP39"/>
    <property type="match status" value="1"/>
</dbReference>
<dbReference type="Pfam" id="PF13489">
    <property type="entry name" value="Methyltransf_23"/>
    <property type="match status" value="1"/>
</dbReference>
<feature type="region of interest" description="Disordered" evidence="1">
    <location>
        <begin position="1"/>
        <end position="27"/>
    </location>
</feature>
<dbReference type="RefSeq" id="XP_056748826.1">
    <property type="nucleotide sequence ID" value="XM_056900158.1"/>
</dbReference>
<dbReference type="PANTHER" id="PTHR43591">
    <property type="entry name" value="METHYLTRANSFERASE"/>
    <property type="match status" value="1"/>
</dbReference>
<dbReference type="CDD" id="cd02440">
    <property type="entry name" value="AdoMet_MTases"/>
    <property type="match status" value="1"/>
</dbReference>
<feature type="compositionally biased region" description="Polar residues" evidence="1">
    <location>
        <begin position="1"/>
        <end position="10"/>
    </location>
</feature>
<evidence type="ECO:0000313" key="3">
    <source>
        <dbReference type="Proteomes" id="UP001213799"/>
    </source>
</evidence>
<dbReference type="SUPFAM" id="SSF53335">
    <property type="entry name" value="S-adenosyl-L-methionine-dependent methyltransferases"/>
    <property type="match status" value="1"/>
</dbReference>
<reference evidence="2" key="1">
    <citation type="journal article" date="2023" name="IMA Fungus">
        <title>Comparative genomic study of the Penicillium genus elucidates a diverse pangenome and 15 lateral gene transfer events.</title>
        <authorList>
            <person name="Petersen C."/>
            <person name="Sorensen T."/>
            <person name="Nielsen M.R."/>
            <person name="Sondergaard T.E."/>
            <person name="Sorensen J.L."/>
            <person name="Fitzpatrick D.A."/>
            <person name="Frisvad J.C."/>
            <person name="Nielsen K.L."/>
        </authorList>
    </citation>
    <scope>NUCLEOTIDE SEQUENCE</scope>
    <source>
        <strain evidence="2">IBT 12815</strain>
    </source>
</reference>
<comment type="caution">
    <text evidence="2">The sequence shown here is derived from an EMBL/GenBank/DDBJ whole genome shotgun (WGS) entry which is preliminary data.</text>
</comment>
<keyword evidence="3" id="KW-1185">Reference proteome</keyword>
<dbReference type="Proteomes" id="UP001213799">
    <property type="component" value="Unassembled WGS sequence"/>
</dbReference>